<dbReference type="EMBL" id="MZ428221">
    <property type="protein sequence ID" value="QZE50458.1"/>
    <property type="molecule type" value="Genomic_DNA"/>
</dbReference>
<accession>A0AAE7XGE0</accession>
<proteinExistence type="predicted"/>
<reference evidence="1" key="1">
    <citation type="submission" date="2021-06" db="EMBL/GenBank/DDBJ databases">
        <title>PemIK (PemK/PemI) type II TA system from Klebsiella pneumoniae clinical strains inhibits lytic phage.</title>
        <authorList>
            <person name="Bleriot I.I."/>
            <person name="Blasco L.L."/>
            <person name="Pacios O.O."/>
            <person name="Fernandez-Garcia L.L."/>
            <person name="Ambroa A.A."/>
            <person name="Lopez M.M."/>
            <person name="Gonzalez-Bardanca M.M."/>
            <person name="Fernandez Cuenca F.F."/>
            <person name="Oteo J.J."/>
            <person name="Pascual A.A."/>
            <person name="Martinez-Martinez L.L."/>
            <person name="Domingo-Calap P.P."/>
            <person name="Wood T.K.T.K."/>
            <person name="Tomas M.M."/>
        </authorList>
    </citation>
    <scope>NUCLEOTIDE SEQUENCE</scope>
</reference>
<evidence type="ECO:0000313" key="1">
    <source>
        <dbReference type="EMBL" id="QZE50458.1"/>
    </source>
</evidence>
<sequence>MNFIRAGWHTLSCQMVPPLKRNLIRKMGVLNSE</sequence>
<organism evidence="1 2">
    <name type="scientific">Klebsiella phage vB_KpnS-VAC2</name>
    <dbReference type="NCBI Taxonomy" id="2864369"/>
    <lineage>
        <taxon>Viruses</taxon>
        <taxon>Duplodnaviria</taxon>
        <taxon>Heunggongvirae</taxon>
        <taxon>Uroviricota</taxon>
        <taxon>Caudoviricetes</taxon>
        <taxon>Drexlerviridae</taxon>
        <taxon>Webervirus</taxon>
        <taxon>Webervirus VAC2</taxon>
    </lineage>
</organism>
<evidence type="ECO:0000313" key="2">
    <source>
        <dbReference type="Proteomes" id="UP000828171"/>
    </source>
</evidence>
<dbReference type="Proteomes" id="UP000828171">
    <property type="component" value="Segment"/>
</dbReference>
<keyword evidence="2" id="KW-1185">Reference proteome</keyword>
<protein>
    <submittedName>
        <fullName evidence="1">Uncharacterized protein</fullName>
    </submittedName>
</protein>
<name>A0AAE7XGE0_9CAUD</name>